<evidence type="ECO:0000256" key="9">
    <source>
        <dbReference type="ARBA" id="ARBA00023002"/>
    </source>
</evidence>
<name>A0ABR7LTB4_9ACTN</name>
<sequence length="446" mass="48729">MSVSEPHVHDLVGIGFGPSNLALAIALREHNAEADETIDAVFFEKQPAFGWHRGMLIEGTTMQVSFLKDLVTMRNPASGFGFLSYLQAKGRLVDFINHKTMFPSRVEFHDYLEWAASRFIDQVRYDSEVVSASPVTVDGTIEYLDVVVRRGGGAGQTGRARSGTELTTCRTRNLVIAAGLDPVLPPGVVAGEQVWHSHELLTRLPELTEPQRVLVVGAGQSAAEVTEHLHSTFPAAEVCAVFTKYGYTPADDSSFANRIFDPEAVEHYYAAPEEVKRMLLAYHGSTNYSVVDLELIDELYRRVYQEKVLGAERLRILNASRVVDLDTRPAGVRATVEFLPTGARTVLDADLLVYATGYRPGDPLALLGEVGEHCRTRAEGGLRVERDYRVATTGDVRCGIYLQGATEHTHGLTSTLLSNTAVRAGEIVGSIAGRSTAAPPPYAMSR</sequence>
<evidence type="ECO:0000256" key="13">
    <source>
        <dbReference type="ARBA" id="ARBA00032493"/>
    </source>
</evidence>
<proteinExistence type="inferred from homology"/>
<comment type="similarity">
    <text evidence="3">Belongs to the lysine N(6)-hydroxylase/L-ornithine N(5)-oxygenase family.</text>
</comment>
<dbReference type="InterPro" id="IPR025700">
    <property type="entry name" value="Lys/Orn_oxygenase"/>
</dbReference>
<keyword evidence="17" id="KW-1185">Reference proteome</keyword>
<comment type="catalytic activity">
    <reaction evidence="15">
        <text>L-lysine + NADPH + O2 = N(6)-hydroxy-L-lysine + NADP(+) + H2O</text>
        <dbReference type="Rhea" id="RHEA:23228"/>
        <dbReference type="ChEBI" id="CHEBI:15377"/>
        <dbReference type="ChEBI" id="CHEBI:15379"/>
        <dbReference type="ChEBI" id="CHEBI:32551"/>
        <dbReference type="ChEBI" id="CHEBI:57783"/>
        <dbReference type="ChEBI" id="CHEBI:57820"/>
        <dbReference type="ChEBI" id="CHEBI:58349"/>
        <dbReference type="EC" id="1.14.13.59"/>
    </reaction>
</comment>
<dbReference type="EC" id="1.14.13.59" evidence="4"/>
<evidence type="ECO:0000256" key="5">
    <source>
        <dbReference type="ARBA" id="ARBA00016406"/>
    </source>
</evidence>
<comment type="cofactor">
    <cofactor evidence="1">
        <name>FAD</name>
        <dbReference type="ChEBI" id="CHEBI:57692"/>
    </cofactor>
</comment>
<evidence type="ECO:0000256" key="12">
    <source>
        <dbReference type="ARBA" id="ARBA00031158"/>
    </source>
</evidence>
<evidence type="ECO:0000256" key="15">
    <source>
        <dbReference type="ARBA" id="ARBA00048407"/>
    </source>
</evidence>
<evidence type="ECO:0000256" key="11">
    <source>
        <dbReference type="ARBA" id="ARBA00029939"/>
    </source>
</evidence>
<keyword evidence="9" id="KW-0560">Oxidoreductase</keyword>
<evidence type="ECO:0000256" key="14">
    <source>
        <dbReference type="ARBA" id="ARBA00032738"/>
    </source>
</evidence>
<organism evidence="16 17">
    <name type="scientific">Actinomadura alba</name>
    <dbReference type="NCBI Taxonomy" id="406431"/>
    <lineage>
        <taxon>Bacteria</taxon>
        <taxon>Bacillati</taxon>
        <taxon>Actinomycetota</taxon>
        <taxon>Actinomycetes</taxon>
        <taxon>Streptosporangiales</taxon>
        <taxon>Thermomonosporaceae</taxon>
        <taxon>Actinomadura</taxon>
    </lineage>
</organism>
<comment type="pathway">
    <text evidence="2">Siderophore biosynthesis.</text>
</comment>
<evidence type="ECO:0000256" key="6">
    <source>
        <dbReference type="ARBA" id="ARBA00022630"/>
    </source>
</evidence>
<evidence type="ECO:0000256" key="10">
    <source>
        <dbReference type="ARBA" id="ARBA00023033"/>
    </source>
</evidence>
<dbReference type="PRINTS" id="PR00368">
    <property type="entry name" value="FADPNR"/>
</dbReference>
<evidence type="ECO:0000256" key="1">
    <source>
        <dbReference type="ARBA" id="ARBA00001974"/>
    </source>
</evidence>
<keyword evidence="10" id="KW-0503">Monooxygenase</keyword>
<dbReference type="PANTHER" id="PTHR42802">
    <property type="entry name" value="MONOOXYGENASE"/>
    <property type="match status" value="1"/>
</dbReference>
<dbReference type="Pfam" id="PF13434">
    <property type="entry name" value="Lys_Orn_oxgnase"/>
    <property type="match status" value="1"/>
</dbReference>
<evidence type="ECO:0000313" key="17">
    <source>
        <dbReference type="Proteomes" id="UP000805614"/>
    </source>
</evidence>
<dbReference type="Proteomes" id="UP000805614">
    <property type="component" value="Unassembled WGS sequence"/>
</dbReference>
<dbReference type="PANTHER" id="PTHR42802:SF1">
    <property type="entry name" value="L-ORNITHINE N(5)-MONOOXYGENASE"/>
    <property type="match status" value="1"/>
</dbReference>
<dbReference type="SUPFAM" id="SSF51905">
    <property type="entry name" value="FAD/NAD(P)-binding domain"/>
    <property type="match status" value="2"/>
</dbReference>
<comment type="caution">
    <text evidence="16">The sequence shown here is derived from an EMBL/GenBank/DDBJ whole genome shotgun (WGS) entry which is preliminary data.</text>
</comment>
<evidence type="ECO:0000256" key="4">
    <source>
        <dbReference type="ARBA" id="ARBA00013076"/>
    </source>
</evidence>
<dbReference type="EMBL" id="JABVEC010000015">
    <property type="protein sequence ID" value="MBC6467819.1"/>
    <property type="molecule type" value="Genomic_DNA"/>
</dbReference>
<keyword evidence="8" id="KW-0521">NADP</keyword>
<accession>A0ABR7LTB4</accession>
<dbReference type="Gene3D" id="3.50.50.60">
    <property type="entry name" value="FAD/NAD(P)-binding domain"/>
    <property type="match status" value="1"/>
</dbReference>
<dbReference type="InterPro" id="IPR036188">
    <property type="entry name" value="FAD/NAD-bd_sf"/>
</dbReference>
<evidence type="ECO:0000313" key="16">
    <source>
        <dbReference type="EMBL" id="MBC6467819.1"/>
    </source>
</evidence>
<protein>
    <recommendedName>
        <fullName evidence="5">L-lysine N6-monooxygenase MbtG</fullName>
        <ecNumber evidence="4">1.14.13.59</ecNumber>
    </recommendedName>
    <alternativeName>
        <fullName evidence="14">Lysine 6-N-hydroxylase</fullName>
    </alternativeName>
    <alternativeName>
        <fullName evidence="13">Lysine N6-hydroxylase</fullName>
    </alternativeName>
    <alternativeName>
        <fullName evidence="11">Lysine-N-oxygenase</fullName>
    </alternativeName>
    <alternativeName>
        <fullName evidence="12">Mycobactin synthase protein G</fullName>
    </alternativeName>
</protein>
<keyword evidence="7" id="KW-0274">FAD</keyword>
<evidence type="ECO:0000256" key="7">
    <source>
        <dbReference type="ARBA" id="ARBA00022827"/>
    </source>
</evidence>
<keyword evidence="6" id="KW-0285">Flavoprotein</keyword>
<evidence type="ECO:0000256" key="2">
    <source>
        <dbReference type="ARBA" id="ARBA00004924"/>
    </source>
</evidence>
<evidence type="ECO:0000256" key="8">
    <source>
        <dbReference type="ARBA" id="ARBA00022857"/>
    </source>
</evidence>
<evidence type="ECO:0000256" key="3">
    <source>
        <dbReference type="ARBA" id="ARBA00007588"/>
    </source>
</evidence>
<gene>
    <name evidence="16" type="ORF">HKK74_20305</name>
</gene>
<reference evidence="16 17" key="1">
    <citation type="submission" date="2020-06" db="EMBL/GenBank/DDBJ databases">
        <title>Actinomadura xiongansis sp. nov., isolated from soil of Baiyangdian.</title>
        <authorList>
            <person name="Zhang X."/>
        </authorList>
    </citation>
    <scope>NUCLEOTIDE SEQUENCE [LARGE SCALE GENOMIC DNA]</scope>
    <source>
        <strain evidence="16 17">HBUM206468</strain>
    </source>
</reference>
<dbReference type="RefSeq" id="WP_187244840.1">
    <property type="nucleotide sequence ID" value="NZ_BAAAOK010000001.1"/>
</dbReference>